<feature type="transmembrane region" description="Helical" evidence="11">
    <location>
        <begin position="12"/>
        <end position="31"/>
    </location>
</feature>
<comment type="subcellular location">
    <subcellularLocation>
        <location evidence="1 11">Golgi apparatus membrane</location>
        <topology evidence="1 11">Single-pass type II membrane protein</topology>
    </subcellularLocation>
</comment>
<evidence type="ECO:0000256" key="9">
    <source>
        <dbReference type="ARBA" id="ARBA00023136"/>
    </source>
</evidence>
<keyword evidence="6 11" id="KW-0735">Signal-anchor</keyword>
<comment type="caution">
    <text evidence="12">The sequence shown here is derived from an EMBL/GenBank/DDBJ whole genome shotgun (WGS) entry which is preliminary data.</text>
</comment>
<dbReference type="GO" id="GO:0016758">
    <property type="term" value="F:hexosyltransferase activity"/>
    <property type="evidence" value="ECO:0007669"/>
    <property type="project" value="InterPro"/>
</dbReference>
<evidence type="ECO:0000256" key="1">
    <source>
        <dbReference type="ARBA" id="ARBA00004323"/>
    </source>
</evidence>
<gene>
    <name evidence="12" type="ORF">MN116_003700</name>
</gene>
<evidence type="ECO:0000256" key="7">
    <source>
        <dbReference type="ARBA" id="ARBA00022989"/>
    </source>
</evidence>
<evidence type="ECO:0000313" key="12">
    <source>
        <dbReference type="EMBL" id="KAK4472447.1"/>
    </source>
</evidence>
<reference evidence="12" key="1">
    <citation type="submission" date="2022-04" db="EMBL/GenBank/DDBJ databases">
        <authorList>
            <person name="Xu L."/>
            <person name="Lv Z."/>
        </authorList>
    </citation>
    <scope>NUCLEOTIDE SEQUENCE</scope>
    <source>
        <strain evidence="12">LV_2022a</strain>
    </source>
</reference>
<keyword evidence="9 11" id="KW-0472">Membrane</keyword>
<dbReference type="EMBL" id="JALJAT010000002">
    <property type="protein sequence ID" value="KAK4472447.1"/>
    <property type="molecule type" value="Genomic_DNA"/>
</dbReference>
<keyword evidence="13" id="KW-1185">Reference proteome</keyword>
<keyword evidence="4" id="KW-0808">Transferase</keyword>
<evidence type="ECO:0000256" key="4">
    <source>
        <dbReference type="ARBA" id="ARBA00022679"/>
    </source>
</evidence>
<accession>A0AAE1ZFP5</accession>
<dbReference type="AlphaFoldDB" id="A0AAE1ZFP5"/>
<dbReference type="Gene3D" id="3.90.550.50">
    <property type="match status" value="1"/>
</dbReference>
<dbReference type="EC" id="2.4.1.-" evidence="11"/>
<evidence type="ECO:0000313" key="13">
    <source>
        <dbReference type="Proteomes" id="UP001292079"/>
    </source>
</evidence>
<dbReference type="FunFam" id="3.90.550.50:FF:000001">
    <property type="entry name" value="Hexosyltransferase"/>
    <property type="match status" value="1"/>
</dbReference>
<evidence type="ECO:0000256" key="6">
    <source>
        <dbReference type="ARBA" id="ARBA00022968"/>
    </source>
</evidence>
<reference evidence="12" key="2">
    <citation type="journal article" date="2023" name="Infect Dis Poverty">
        <title>Chromosome-scale genome of the human blood fluke Schistosoma mekongi and its implications for public health.</title>
        <authorList>
            <person name="Zhou M."/>
            <person name="Xu L."/>
            <person name="Xu D."/>
            <person name="Chen W."/>
            <person name="Khan J."/>
            <person name="Hu Y."/>
            <person name="Huang H."/>
            <person name="Wei H."/>
            <person name="Zhang Y."/>
            <person name="Chusongsang P."/>
            <person name="Tanasarnprasert K."/>
            <person name="Hu X."/>
            <person name="Limpanont Y."/>
            <person name="Lv Z."/>
        </authorList>
    </citation>
    <scope>NUCLEOTIDE SEQUENCE</scope>
    <source>
        <strain evidence="12">LV_2022a</strain>
    </source>
</reference>
<dbReference type="InterPro" id="IPR002659">
    <property type="entry name" value="Glyco_trans_31"/>
</dbReference>
<evidence type="ECO:0000256" key="5">
    <source>
        <dbReference type="ARBA" id="ARBA00022692"/>
    </source>
</evidence>
<comment type="similarity">
    <text evidence="2 11">Belongs to the glycosyltransferase 31 family.</text>
</comment>
<keyword evidence="10" id="KW-0325">Glycoprotein</keyword>
<dbReference type="Pfam" id="PF01762">
    <property type="entry name" value="Galactosyl_T"/>
    <property type="match status" value="1"/>
</dbReference>
<keyword evidence="5 11" id="KW-0812">Transmembrane</keyword>
<name>A0AAE1ZFP5_SCHME</name>
<evidence type="ECO:0000256" key="10">
    <source>
        <dbReference type="ARBA" id="ARBA00023180"/>
    </source>
</evidence>
<dbReference type="GO" id="GO:0008194">
    <property type="term" value="F:UDP-glycosyltransferase activity"/>
    <property type="evidence" value="ECO:0007669"/>
    <property type="project" value="TreeGrafter"/>
</dbReference>
<keyword evidence="8 11" id="KW-0333">Golgi apparatus</keyword>
<evidence type="ECO:0000256" key="11">
    <source>
        <dbReference type="RuleBase" id="RU363063"/>
    </source>
</evidence>
<dbReference type="PANTHER" id="PTHR11214">
    <property type="entry name" value="BETA-1,3-N-ACETYLGLUCOSAMINYLTRANSFERASE"/>
    <property type="match status" value="1"/>
</dbReference>
<evidence type="ECO:0000256" key="2">
    <source>
        <dbReference type="ARBA" id="ARBA00008661"/>
    </source>
</evidence>
<dbReference type="Proteomes" id="UP001292079">
    <property type="component" value="Unassembled WGS sequence"/>
</dbReference>
<dbReference type="PANTHER" id="PTHR11214:SF349">
    <property type="entry name" value="BETA-1,3-GALACTOSYLTRANSFERASE BRN"/>
    <property type="match status" value="1"/>
</dbReference>
<organism evidence="12 13">
    <name type="scientific">Schistosoma mekongi</name>
    <name type="common">Parasitic worm</name>
    <dbReference type="NCBI Taxonomy" id="38744"/>
    <lineage>
        <taxon>Eukaryota</taxon>
        <taxon>Metazoa</taxon>
        <taxon>Spiralia</taxon>
        <taxon>Lophotrochozoa</taxon>
        <taxon>Platyhelminthes</taxon>
        <taxon>Trematoda</taxon>
        <taxon>Digenea</taxon>
        <taxon>Strigeidida</taxon>
        <taxon>Schistosomatoidea</taxon>
        <taxon>Schistosomatidae</taxon>
        <taxon>Schistosoma</taxon>
    </lineage>
</organism>
<keyword evidence="3 11" id="KW-0328">Glycosyltransferase</keyword>
<dbReference type="GO" id="GO:0006493">
    <property type="term" value="P:protein O-linked glycosylation"/>
    <property type="evidence" value="ECO:0007669"/>
    <property type="project" value="TreeGrafter"/>
</dbReference>
<evidence type="ECO:0000256" key="8">
    <source>
        <dbReference type="ARBA" id="ARBA00023034"/>
    </source>
</evidence>
<keyword evidence="7 11" id="KW-1133">Transmembrane helix</keyword>
<protein>
    <recommendedName>
        <fullName evidence="11">Hexosyltransferase</fullName>
        <ecNumber evidence="11">2.4.1.-</ecNumber>
    </recommendedName>
</protein>
<sequence length="361" mass="42737">MECFSVKRIYRIYFIIIILLSVTSFSVIFVYNKNHLTIAPQVSTSLQNFNIHDIDAHKLVKSRHLRQNIKRYSSLYYDYLQTSNTNPIESILLPKNHCNTSVNDNLTYIMIFIKSTFDKFELRQSLRKTWANTQCYIKYGIKPYIYFTLGRENLSSWSNASLQSKILVEHKQYHDILQFDFIESYYNLTRKFIGTIEYATVHCSIAKFILFIDQDFIVNPFNLVKYLLSIHNRQYKTFVAGYIIKNAKPIRLLNSKWFISKYIYPFKFYPYYPIGGTIIFSRPVIIALNKKLQYIKLFPFDDVLIGIILEKLEISINHLSSILLTNNIIDIRQQFLTAHSKGISYLLINIWKSLRLHEQCL</sequence>
<proteinExistence type="inferred from homology"/>
<dbReference type="GO" id="GO:0000139">
    <property type="term" value="C:Golgi membrane"/>
    <property type="evidence" value="ECO:0007669"/>
    <property type="project" value="UniProtKB-SubCell"/>
</dbReference>
<evidence type="ECO:0000256" key="3">
    <source>
        <dbReference type="ARBA" id="ARBA00022676"/>
    </source>
</evidence>